<dbReference type="EMBL" id="JAAMPI010000823">
    <property type="protein sequence ID" value="KAF4628356.1"/>
    <property type="molecule type" value="Genomic_DNA"/>
</dbReference>
<dbReference type="PANTHER" id="PTHR37981:SF1">
    <property type="entry name" value="SGNH HYDROLASE-TYPE ESTERASE DOMAIN-CONTAINING PROTEIN"/>
    <property type="match status" value="1"/>
</dbReference>
<keyword evidence="1" id="KW-1133">Transmembrane helix</keyword>
<dbReference type="Proteomes" id="UP000566819">
    <property type="component" value="Unassembled WGS sequence"/>
</dbReference>
<dbReference type="GO" id="GO:0006629">
    <property type="term" value="P:lipid metabolic process"/>
    <property type="evidence" value="ECO:0007669"/>
    <property type="project" value="TreeGrafter"/>
</dbReference>
<keyword evidence="1" id="KW-0472">Membrane</keyword>
<evidence type="ECO:0000313" key="2">
    <source>
        <dbReference type="EMBL" id="KAF4628356.1"/>
    </source>
</evidence>
<comment type="caution">
    <text evidence="2">The sequence shown here is derived from an EMBL/GenBank/DDBJ whole genome shotgun (WGS) entry which is preliminary data.</text>
</comment>
<evidence type="ECO:0000256" key="1">
    <source>
        <dbReference type="SAM" id="Phobius"/>
    </source>
</evidence>
<protein>
    <submittedName>
        <fullName evidence="2">Uncharacterized protein</fullName>
    </submittedName>
</protein>
<dbReference type="InterPro" id="IPR037460">
    <property type="entry name" value="SEST-like"/>
</dbReference>
<gene>
    <name evidence="2" type="ORF">G7Y89_g9797</name>
</gene>
<dbReference type="GO" id="GO:0016788">
    <property type="term" value="F:hydrolase activity, acting on ester bonds"/>
    <property type="evidence" value="ECO:0007669"/>
    <property type="project" value="InterPro"/>
</dbReference>
<dbReference type="AlphaFoldDB" id="A0A8H4RGN6"/>
<sequence>MELTTPMKAPTILTVYAILMFLGFVEAAVIALEWAMIRDSWTSGVAYNLSNVYQPTDSETCYRSKEAWGVQMAEGNSWSPDPQAFQFAACGGTLMGDLERQMKEKAGKPDIIWGMFGGNALFGAIARACIYQPISPNHLFD</sequence>
<dbReference type="InterPro" id="IPR036514">
    <property type="entry name" value="SGNH_hydro_sf"/>
</dbReference>
<keyword evidence="1" id="KW-0812">Transmembrane</keyword>
<accession>A0A8H4RGN6</accession>
<organism evidence="2 3">
    <name type="scientific">Cudoniella acicularis</name>
    <dbReference type="NCBI Taxonomy" id="354080"/>
    <lineage>
        <taxon>Eukaryota</taxon>
        <taxon>Fungi</taxon>
        <taxon>Dikarya</taxon>
        <taxon>Ascomycota</taxon>
        <taxon>Pezizomycotina</taxon>
        <taxon>Leotiomycetes</taxon>
        <taxon>Helotiales</taxon>
        <taxon>Tricladiaceae</taxon>
        <taxon>Cudoniella</taxon>
    </lineage>
</organism>
<proteinExistence type="predicted"/>
<dbReference type="Gene3D" id="3.40.50.1110">
    <property type="entry name" value="SGNH hydrolase"/>
    <property type="match status" value="1"/>
</dbReference>
<dbReference type="PANTHER" id="PTHR37981">
    <property type="entry name" value="LIPASE 2"/>
    <property type="match status" value="1"/>
</dbReference>
<feature type="transmembrane region" description="Helical" evidence="1">
    <location>
        <begin position="111"/>
        <end position="134"/>
    </location>
</feature>
<dbReference type="OrthoDB" id="3499752at2759"/>
<name>A0A8H4RGN6_9HELO</name>
<evidence type="ECO:0000313" key="3">
    <source>
        <dbReference type="Proteomes" id="UP000566819"/>
    </source>
</evidence>
<keyword evidence="3" id="KW-1185">Reference proteome</keyword>
<feature type="transmembrane region" description="Helical" evidence="1">
    <location>
        <begin position="12"/>
        <end position="32"/>
    </location>
</feature>
<dbReference type="SUPFAM" id="SSF52266">
    <property type="entry name" value="SGNH hydrolase"/>
    <property type="match status" value="1"/>
</dbReference>
<reference evidence="2 3" key="1">
    <citation type="submission" date="2020-03" db="EMBL/GenBank/DDBJ databases">
        <title>Draft Genome Sequence of Cudoniella acicularis.</title>
        <authorList>
            <person name="Buettner E."/>
            <person name="Kellner H."/>
        </authorList>
    </citation>
    <scope>NUCLEOTIDE SEQUENCE [LARGE SCALE GENOMIC DNA]</scope>
    <source>
        <strain evidence="2 3">DSM 108380</strain>
    </source>
</reference>